<dbReference type="Proteomes" id="UP001596052">
    <property type="component" value="Unassembled WGS sequence"/>
</dbReference>
<keyword evidence="5 8" id="KW-0812">Transmembrane</keyword>
<feature type="transmembrane region" description="Helical" evidence="8">
    <location>
        <begin position="514"/>
        <end position="538"/>
    </location>
</feature>
<dbReference type="EMBL" id="JBHSMQ010000001">
    <property type="protein sequence ID" value="MFC5453914.1"/>
    <property type="molecule type" value="Genomic_DNA"/>
</dbReference>
<feature type="transmembrane region" description="Helical" evidence="8">
    <location>
        <begin position="466"/>
        <end position="484"/>
    </location>
</feature>
<dbReference type="InterPro" id="IPR006153">
    <property type="entry name" value="Cation/H_exchanger_TM"/>
</dbReference>
<keyword evidence="3" id="KW-0813">Transport</keyword>
<dbReference type="SUPFAM" id="SSF116726">
    <property type="entry name" value="TrkA C-terminal domain-like"/>
    <property type="match status" value="1"/>
</dbReference>
<dbReference type="PROSITE" id="PS51202">
    <property type="entry name" value="RCK_C"/>
    <property type="match status" value="1"/>
</dbReference>
<feature type="transmembrane region" description="Helical" evidence="8">
    <location>
        <begin position="6"/>
        <end position="24"/>
    </location>
</feature>
<keyword evidence="7 8" id="KW-0472">Membrane</keyword>
<feature type="transmembrane region" description="Helical" evidence="8">
    <location>
        <begin position="298"/>
        <end position="320"/>
    </location>
</feature>
<keyword evidence="6 8" id="KW-1133">Transmembrane helix</keyword>
<feature type="transmembrane region" description="Helical" evidence="8">
    <location>
        <begin position="544"/>
        <end position="563"/>
    </location>
</feature>
<proteinExistence type="inferred from homology"/>
<feature type="domain" description="RCK C-terminal" evidence="9">
    <location>
        <begin position="590"/>
        <end position="674"/>
    </location>
</feature>
<evidence type="ECO:0000313" key="11">
    <source>
        <dbReference type="Proteomes" id="UP001596052"/>
    </source>
</evidence>
<dbReference type="Gene3D" id="3.30.70.1450">
    <property type="entry name" value="Regulator of K+ conductance, C-terminal domain"/>
    <property type="match status" value="1"/>
</dbReference>
<evidence type="ECO:0000256" key="8">
    <source>
        <dbReference type="SAM" id="Phobius"/>
    </source>
</evidence>
<feature type="transmembrane region" description="Helical" evidence="8">
    <location>
        <begin position="243"/>
        <end position="261"/>
    </location>
</feature>
<feature type="transmembrane region" description="Helical" evidence="8">
    <location>
        <begin position="273"/>
        <end position="292"/>
    </location>
</feature>
<feature type="transmembrane region" description="Helical" evidence="8">
    <location>
        <begin position="119"/>
        <end position="138"/>
    </location>
</feature>
<dbReference type="RefSeq" id="WP_377163455.1">
    <property type="nucleotide sequence ID" value="NZ_JBHSMQ010000001.1"/>
</dbReference>
<feature type="transmembrane region" description="Helical" evidence="8">
    <location>
        <begin position="87"/>
        <end position="107"/>
    </location>
</feature>
<keyword evidence="11" id="KW-1185">Reference proteome</keyword>
<dbReference type="Pfam" id="PF00999">
    <property type="entry name" value="Na_H_Exchanger"/>
    <property type="match status" value="1"/>
</dbReference>
<dbReference type="PANTHER" id="PTHR42751:SF3">
    <property type="entry name" value="SODIUM_GLUTAMATE SYMPORTER"/>
    <property type="match status" value="1"/>
</dbReference>
<keyword evidence="4" id="KW-0406">Ion transport</keyword>
<evidence type="ECO:0000313" key="10">
    <source>
        <dbReference type="EMBL" id="MFC5453914.1"/>
    </source>
</evidence>
<dbReference type="PANTHER" id="PTHR42751">
    <property type="entry name" value="SODIUM/HYDROGEN EXCHANGER FAMILY/TRKA DOMAIN PROTEIN"/>
    <property type="match status" value="1"/>
</dbReference>
<comment type="subcellular location">
    <subcellularLocation>
        <location evidence="1">Membrane</location>
        <topology evidence="1">Multi-pass membrane protein</topology>
    </subcellularLocation>
</comment>
<sequence length="675" mass="72296">MHHVVFLQDLAVVMIIAAVVSLLFRCIKQPVVLGYILAGVIIGPHTPPFLLINDLHNIETLSELGVIFLMFALGLEFSLKKLTKVGVTALLGALFEIFLMTWAGYQIGRAFGWATMDSVFLGAILSISSTTIIIKALEEMGKTKERFAQMIFGILIVEDILAILMIAMLSGFATTGSLAMGDVATTVGKLAAFLGVLLVAGLIVVPRLLNWVAKFKSNEATVVTVIGLCFGVSLLAVKMGYSVALGAFLIGAIIAEARHIAHIETLMHPVRDLFSAVFFVSIGLLIDPHVIMEHIGPVVIITLVVIAGKVISCGFGTYVAGNDMRTSMRVGMGLAQIGEFSFIIAALGLSLKVTSEFLYPIVVAVSALTTLSTPYLIKGSDAAVRGMEKIMPGGLMRMLDAYTIWVGNLAGSGNKKTPGKFLRKWGWQIALNLLLIAAVFIGAVFLKDRVQRWWPEAPGGMDGIKGMLWLSAMILSLPMTIAVVRKWQAFGMMVSEMSVTRAAAGERTQGLRGIVSSVIFLAGCAGLFLFMLVLSTAVLPSRNLLIALVPVLVAIAFLLRRTFIQLHTKAQFALHETLNETPLPHHDASAPALPSLLRDASLVTVTVPTGSPAVGKLLADLKLRTFTGASIVGIERQGESIINPGISEEIHAADSVLLLGSETQIEKARTLLVHA</sequence>
<feature type="transmembrane region" description="Helical" evidence="8">
    <location>
        <begin position="220"/>
        <end position="237"/>
    </location>
</feature>
<evidence type="ECO:0000256" key="4">
    <source>
        <dbReference type="ARBA" id="ARBA00022538"/>
    </source>
</evidence>
<keyword evidence="4" id="KW-0630">Potassium</keyword>
<evidence type="ECO:0000256" key="2">
    <source>
        <dbReference type="ARBA" id="ARBA00005551"/>
    </source>
</evidence>
<dbReference type="Gene3D" id="1.20.1530.20">
    <property type="match status" value="1"/>
</dbReference>
<name>A0ABW0KKQ5_9BACT</name>
<evidence type="ECO:0000256" key="6">
    <source>
        <dbReference type="ARBA" id="ARBA00022989"/>
    </source>
</evidence>
<dbReference type="InterPro" id="IPR038770">
    <property type="entry name" value="Na+/solute_symporter_sf"/>
</dbReference>
<evidence type="ECO:0000256" key="3">
    <source>
        <dbReference type="ARBA" id="ARBA00022448"/>
    </source>
</evidence>
<organism evidence="10 11">
    <name type="scientific">Prosthecobacter fluviatilis</name>
    <dbReference type="NCBI Taxonomy" id="445931"/>
    <lineage>
        <taxon>Bacteria</taxon>
        <taxon>Pseudomonadati</taxon>
        <taxon>Verrucomicrobiota</taxon>
        <taxon>Verrucomicrobiia</taxon>
        <taxon>Verrucomicrobiales</taxon>
        <taxon>Verrucomicrobiaceae</taxon>
        <taxon>Prosthecobacter</taxon>
    </lineage>
</organism>
<dbReference type="InterPro" id="IPR036721">
    <property type="entry name" value="RCK_C_sf"/>
</dbReference>
<evidence type="ECO:0000256" key="1">
    <source>
        <dbReference type="ARBA" id="ARBA00004141"/>
    </source>
</evidence>
<feature type="transmembrane region" description="Helical" evidence="8">
    <location>
        <begin position="58"/>
        <end position="75"/>
    </location>
</feature>
<evidence type="ECO:0000256" key="5">
    <source>
        <dbReference type="ARBA" id="ARBA00022692"/>
    </source>
</evidence>
<dbReference type="InterPro" id="IPR006037">
    <property type="entry name" value="RCK_C"/>
</dbReference>
<feature type="transmembrane region" description="Helical" evidence="8">
    <location>
        <begin position="150"/>
        <end position="170"/>
    </location>
</feature>
<accession>A0ABW0KKQ5</accession>
<evidence type="ECO:0000256" key="7">
    <source>
        <dbReference type="ARBA" id="ARBA00023136"/>
    </source>
</evidence>
<feature type="transmembrane region" description="Helical" evidence="8">
    <location>
        <begin position="332"/>
        <end position="351"/>
    </location>
</feature>
<gene>
    <name evidence="10" type="ORF">ACFQDI_03515</name>
</gene>
<dbReference type="Pfam" id="PF02080">
    <property type="entry name" value="TrkA_C"/>
    <property type="match status" value="1"/>
</dbReference>
<comment type="similarity">
    <text evidence="2">Belongs to the monovalent cation:proton antiporter 2 (CPA2) transporter (TC 2.A.37) family.</text>
</comment>
<feature type="transmembrane region" description="Helical" evidence="8">
    <location>
        <begin position="190"/>
        <end position="208"/>
    </location>
</feature>
<feature type="transmembrane region" description="Helical" evidence="8">
    <location>
        <begin position="31"/>
        <end position="52"/>
    </location>
</feature>
<feature type="transmembrane region" description="Helical" evidence="8">
    <location>
        <begin position="357"/>
        <end position="377"/>
    </location>
</feature>
<evidence type="ECO:0000259" key="9">
    <source>
        <dbReference type="PROSITE" id="PS51202"/>
    </source>
</evidence>
<comment type="caution">
    <text evidence="10">The sequence shown here is derived from an EMBL/GenBank/DDBJ whole genome shotgun (WGS) entry which is preliminary data.</text>
</comment>
<feature type="transmembrane region" description="Helical" evidence="8">
    <location>
        <begin position="425"/>
        <end position="446"/>
    </location>
</feature>
<protein>
    <submittedName>
        <fullName evidence="10">Cation:proton antiporter</fullName>
    </submittedName>
</protein>
<reference evidence="11" key="1">
    <citation type="journal article" date="2019" name="Int. J. Syst. Evol. Microbiol.">
        <title>The Global Catalogue of Microorganisms (GCM) 10K type strain sequencing project: providing services to taxonomists for standard genome sequencing and annotation.</title>
        <authorList>
            <consortium name="The Broad Institute Genomics Platform"/>
            <consortium name="The Broad Institute Genome Sequencing Center for Infectious Disease"/>
            <person name="Wu L."/>
            <person name="Ma J."/>
        </authorList>
    </citation>
    <scope>NUCLEOTIDE SEQUENCE [LARGE SCALE GENOMIC DNA]</scope>
    <source>
        <strain evidence="11">CGMCC 4.1469</strain>
    </source>
</reference>
<keyword evidence="4" id="KW-0633">Potassium transport</keyword>